<name>A0AAE3ZRB2_9ACTN</name>
<dbReference type="Proteomes" id="UP001183629">
    <property type="component" value="Unassembled WGS sequence"/>
</dbReference>
<evidence type="ECO:0000313" key="3">
    <source>
        <dbReference type="Proteomes" id="UP001183629"/>
    </source>
</evidence>
<comment type="caution">
    <text evidence="2">The sequence shown here is derived from an EMBL/GenBank/DDBJ whole genome shotgun (WGS) entry which is preliminary data.</text>
</comment>
<keyword evidence="3" id="KW-1185">Reference proteome</keyword>
<organism evidence="2 3">
    <name type="scientific">Catenuloplanes niger</name>
    <dbReference type="NCBI Taxonomy" id="587534"/>
    <lineage>
        <taxon>Bacteria</taxon>
        <taxon>Bacillati</taxon>
        <taxon>Actinomycetota</taxon>
        <taxon>Actinomycetes</taxon>
        <taxon>Micromonosporales</taxon>
        <taxon>Micromonosporaceae</taxon>
        <taxon>Catenuloplanes</taxon>
    </lineage>
</organism>
<feature type="transmembrane region" description="Helical" evidence="1">
    <location>
        <begin position="6"/>
        <end position="26"/>
    </location>
</feature>
<sequence length="99" mass="10906">MHTVPVLARIVLPAAALAGLSLVVALRSTRRPATQPMEELLDRAREEGRAEGHQRGLREGIAQGFVLFLREEGVAFTADELDAVRYAPRRHLKVVPEAN</sequence>
<reference evidence="2 3" key="1">
    <citation type="submission" date="2023-07" db="EMBL/GenBank/DDBJ databases">
        <title>Sequencing the genomes of 1000 actinobacteria strains.</title>
        <authorList>
            <person name="Klenk H.-P."/>
        </authorList>
    </citation>
    <scope>NUCLEOTIDE SEQUENCE [LARGE SCALE GENOMIC DNA]</scope>
    <source>
        <strain evidence="2 3">DSM 44711</strain>
    </source>
</reference>
<dbReference type="EMBL" id="JAVDYC010000001">
    <property type="protein sequence ID" value="MDR7323345.1"/>
    <property type="molecule type" value="Genomic_DNA"/>
</dbReference>
<keyword evidence="1" id="KW-0812">Transmembrane</keyword>
<keyword evidence="1" id="KW-1133">Transmembrane helix</keyword>
<keyword evidence="1" id="KW-0472">Membrane</keyword>
<accession>A0AAE3ZRB2</accession>
<dbReference type="AlphaFoldDB" id="A0AAE3ZRB2"/>
<protein>
    <submittedName>
        <fullName evidence="2">Uncharacterized protein</fullName>
    </submittedName>
</protein>
<evidence type="ECO:0000313" key="2">
    <source>
        <dbReference type="EMBL" id="MDR7323345.1"/>
    </source>
</evidence>
<evidence type="ECO:0000256" key="1">
    <source>
        <dbReference type="SAM" id="Phobius"/>
    </source>
</evidence>
<proteinExistence type="predicted"/>
<gene>
    <name evidence="2" type="ORF">J2S44_003595</name>
</gene>
<dbReference type="RefSeq" id="WP_310415077.1">
    <property type="nucleotide sequence ID" value="NZ_JAVDYC010000001.1"/>
</dbReference>